<keyword evidence="1" id="KW-0812">Transmembrane</keyword>
<accession>A0A7S6WN81</accession>
<keyword evidence="1" id="KW-0472">Membrane</keyword>
<sequence length="230" mass="25669">MKRDKLLKLLHIKPAELNGIKTAVAEAEKKTTGEIAVAAIYQSDSYMFVELLIAFCTAIVSFFVMLAFSNKIWNFLETKFWLPHPARLTAFIGLGMLIVTAAVYALLNIPAVDRLVIPNKLKNRRIYARALQHFVESGVYKTADRTGVLIFISVLEKRVFIITDSAVKEKIPQSEWQRICKIITDGLRAKQTANSVIAAVKECGKILSASFPNKQTNPNELADGLMLLES</sequence>
<protein>
    <submittedName>
        <fullName evidence="3">TPM domain-containing protein</fullName>
    </submittedName>
</protein>
<gene>
    <name evidence="3" type="ORF">IFE08_10460</name>
</gene>
<dbReference type="Gene3D" id="3.10.310.50">
    <property type="match status" value="1"/>
</dbReference>
<reference evidence="3 4" key="1">
    <citation type="submission" date="2020-09" db="EMBL/GenBank/DDBJ databases">
        <title>Characterization of Treponema spp. from bovine digital dermatitis in Korea.</title>
        <authorList>
            <person name="Espiritu H.M."/>
            <person name="Cho Y.I."/>
            <person name="Mamuad L."/>
        </authorList>
    </citation>
    <scope>NUCLEOTIDE SEQUENCE [LARGE SCALE GENOMIC DNA]</scope>
    <source>
        <strain evidence="3 4">KS1</strain>
    </source>
</reference>
<organism evidence="3 4">
    <name type="scientific">Treponema pedis</name>
    <dbReference type="NCBI Taxonomy" id="409322"/>
    <lineage>
        <taxon>Bacteria</taxon>
        <taxon>Pseudomonadati</taxon>
        <taxon>Spirochaetota</taxon>
        <taxon>Spirochaetia</taxon>
        <taxon>Spirochaetales</taxon>
        <taxon>Treponemataceae</taxon>
        <taxon>Treponema</taxon>
    </lineage>
</organism>
<dbReference type="InterPro" id="IPR007621">
    <property type="entry name" value="TPM_dom"/>
</dbReference>
<dbReference type="AlphaFoldDB" id="A0A7S6WN81"/>
<evidence type="ECO:0000313" key="3">
    <source>
        <dbReference type="EMBL" id="QOW60243.1"/>
    </source>
</evidence>
<evidence type="ECO:0000313" key="4">
    <source>
        <dbReference type="Proteomes" id="UP000593915"/>
    </source>
</evidence>
<dbReference type="Pfam" id="PF04536">
    <property type="entry name" value="TPM_phosphatase"/>
    <property type="match status" value="1"/>
</dbReference>
<proteinExistence type="predicted"/>
<dbReference type="Proteomes" id="UP000593915">
    <property type="component" value="Chromosome"/>
</dbReference>
<feature type="domain" description="TPM" evidence="2">
    <location>
        <begin position="116"/>
        <end position="204"/>
    </location>
</feature>
<dbReference type="EMBL" id="CP061839">
    <property type="protein sequence ID" value="QOW60243.1"/>
    <property type="molecule type" value="Genomic_DNA"/>
</dbReference>
<feature type="transmembrane region" description="Helical" evidence="1">
    <location>
        <begin position="88"/>
        <end position="107"/>
    </location>
</feature>
<evidence type="ECO:0000256" key="1">
    <source>
        <dbReference type="SAM" id="Phobius"/>
    </source>
</evidence>
<dbReference type="PANTHER" id="PTHR30373">
    <property type="entry name" value="UPF0603 PROTEIN YGCG"/>
    <property type="match status" value="1"/>
</dbReference>
<dbReference type="RefSeq" id="WP_029410267.1">
    <property type="nucleotide sequence ID" value="NZ_CP061839.1"/>
</dbReference>
<dbReference type="PANTHER" id="PTHR30373:SF8">
    <property type="entry name" value="BLL7265 PROTEIN"/>
    <property type="match status" value="1"/>
</dbReference>
<keyword evidence="1" id="KW-1133">Transmembrane helix</keyword>
<feature type="transmembrane region" description="Helical" evidence="1">
    <location>
        <begin position="48"/>
        <end position="68"/>
    </location>
</feature>
<evidence type="ECO:0000259" key="2">
    <source>
        <dbReference type="Pfam" id="PF04536"/>
    </source>
</evidence>
<name>A0A7S6WN81_9SPIR</name>